<keyword evidence="7 24" id="KW-0997">Cell inner membrane</keyword>
<dbReference type="Proteomes" id="UP000009284">
    <property type="component" value="Chromosome"/>
</dbReference>
<feature type="binding site" evidence="21">
    <location>
        <position position="81"/>
    </location>
    <ligand>
        <name>substrate</name>
    </ligand>
</feature>
<feature type="binding site" evidence="23">
    <location>
        <position position="88"/>
    </location>
    <ligand>
        <name>a divalent metal cation</name>
        <dbReference type="ChEBI" id="CHEBI:60240"/>
    </ligand>
</feature>
<accession>G4QCK6</accession>
<dbReference type="GO" id="GO:0006654">
    <property type="term" value="P:phosphatidic acid biosynthetic process"/>
    <property type="evidence" value="ECO:0007669"/>
    <property type="project" value="InterPro"/>
</dbReference>
<dbReference type="Pfam" id="PF01219">
    <property type="entry name" value="DAGK_prokar"/>
    <property type="match status" value="1"/>
</dbReference>
<keyword evidence="6" id="KW-0444">Lipid biosynthesis</keyword>
<evidence type="ECO:0000256" key="3">
    <source>
        <dbReference type="ARBA" id="ARBA00012133"/>
    </source>
</evidence>
<keyword evidence="11 22" id="KW-0547">Nucleotide-binding</keyword>
<dbReference type="KEGG" id="tas:TASI_0355"/>
<feature type="binding site" evidence="22">
    <location>
        <begin position="106"/>
        <end position="107"/>
    </location>
    <ligand>
        <name>ATP</name>
        <dbReference type="ChEBI" id="CHEBI:30616"/>
    </ligand>
</feature>
<evidence type="ECO:0000256" key="19">
    <source>
        <dbReference type="ARBA" id="ARBA00023264"/>
    </source>
</evidence>
<evidence type="ECO:0000256" key="2">
    <source>
        <dbReference type="ARBA" id="ARBA00005967"/>
    </source>
</evidence>
<evidence type="ECO:0000256" key="13">
    <source>
        <dbReference type="ARBA" id="ARBA00022840"/>
    </source>
</evidence>
<protein>
    <recommendedName>
        <fullName evidence="4 24">Diacylglycerol kinase</fullName>
        <ecNumber evidence="3 24">2.7.1.107</ecNumber>
    </recommendedName>
</protein>
<reference key="1">
    <citation type="submission" date="2011-09" db="EMBL/GenBank/DDBJ databases">
        <title>Genomic characterization of the Taylorella genus.</title>
        <authorList>
            <person name="Hebert L."/>
            <person name="Moumen B."/>
            <person name="Pons N."/>
            <person name="Duquesne F."/>
            <person name="Breuil M.-F."/>
            <person name="Goux D."/>
            <person name="Batto J.-M."/>
            <person name="Renault P."/>
            <person name="Laugier C."/>
            <person name="Petry S."/>
        </authorList>
    </citation>
    <scope>NUCLEOTIDE SEQUENCE</scope>
    <source>
        <strain>MCE3</strain>
    </source>
</reference>
<dbReference type="EC" id="2.7.1.107" evidence="3 24"/>
<keyword evidence="14 23" id="KW-0460">Magnesium</keyword>
<evidence type="ECO:0000256" key="17">
    <source>
        <dbReference type="ARBA" id="ARBA00023136"/>
    </source>
</evidence>
<evidence type="ECO:0000256" key="5">
    <source>
        <dbReference type="ARBA" id="ARBA00022475"/>
    </source>
</evidence>
<dbReference type="CDD" id="cd14264">
    <property type="entry name" value="DAGK_IM"/>
    <property type="match status" value="1"/>
</dbReference>
<keyword evidence="10 23" id="KW-0479">Metal-binding</keyword>
<dbReference type="PANTHER" id="PTHR34299">
    <property type="entry name" value="DIACYLGLYCEROL KINASE"/>
    <property type="match status" value="1"/>
</dbReference>
<comment type="catalytic activity">
    <reaction evidence="24">
        <text>a 1,2-diacyl-sn-glycerol + ATP = a 1,2-diacyl-sn-glycero-3-phosphate + ADP + H(+)</text>
        <dbReference type="Rhea" id="RHEA:10272"/>
        <dbReference type="ChEBI" id="CHEBI:15378"/>
        <dbReference type="ChEBI" id="CHEBI:17815"/>
        <dbReference type="ChEBI" id="CHEBI:30616"/>
        <dbReference type="ChEBI" id="CHEBI:58608"/>
        <dbReference type="ChEBI" id="CHEBI:456216"/>
        <dbReference type="EC" id="2.7.1.107"/>
    </reaction>
</comment>
<keyword evidence="17 24" id="KW-0472">Membrane</keyword>
<keyword evidence="16 24" id="KW-0443">Lipid metabolism</keyword>
<evidence type="ECO:0000256" key="14">
    <source>
        <dbReference type="ARBA" id="ARBA00022842"/>
    </source>
</evidence>
<evidence type="ECO:0000313" key="26">
    <source>
        <dbReference type="Proteomes" id="UP000009284"/>
    </source>
</evidence>
<dbReference type="GO" id="GO:0004143">
    <property type="term" value="F:ATP-dependent diacylglycerol kinase activity"/>
    <property type="evidence" value="ECO:0007669"/>
    <property type="project" value="UniProtKB-EC"/>
</dbReference>
<comment type="caution">
    <text evidence="24">Lacks conserved residue(s) required for the propagation of feature annotation.</text>
</comment>
<dbReference type="eggNOG" id="COG0818">
    <property type="taxonomic scope" value="Bacteria"/>
</dbReference>
<evidence type="ECO:0000256" key="12">
    <source>
        <dbReference type="ARBA" id="ARBA00022777"/>
    </source>
</evidence>
<feature type="binding site" evidence="22">
    <location>
        <position position="40"/>
    </location>
    <ligand>
        <name>ATP</name>
        <dbReference type="ChEBI" id="CHEBI:30616"/>
    </ligand>
</feature>
<feature type="binding site" evidence="23">
    <location>
        <position position="40"/>
    </location>
    <ligand>
        <name>a divalent metal cation</name>
        <dbReference type="ChEBI" id="CHEBI:60240"/>
    </ligand>
</feature>
<evidence type="ECO:0000256" key="16">
    <source>
        <dbReference type="ARBA" id="ARBA00023098"/>
    </source>
</evidence>
<evidence type="ECO:0000313" key="25">
    <source>
        <dbReference type="EMBL" id="AEP36136.1"/>
    </source>
</evidence>
<keyword evidence="9 24" id="KW-0812">Transmembrane</keyword>
<dbReference type="STRING" id="1008459.TASI_0355"/>
<evidence type="ECO:0000256" key="22">
    <source>
        <dbReference type="PIRSR" id="PIRSR600829-3"/>
    </source>
</evidence>
<feature type="transmembrane region" description="Helical" evidence="24">
    <location>
        <begin position="108"/>
        <end position="129"/>
    </location>
</feature>
<evidence type="ECO:0000256" key="20">
    <source>
        <dbReference type="PIRSR" id="PIRSR600829-1"/>
    </source>
</evidence>
<dbReference type="AlphaFoldDB" id="G4QCK6"/>
<sequence>MPPKMSEDYESPYKSKLTYNRIWNATKYSFQGFRSAFKFEASFCQEFLIACFMCPLAFVLGRTPIEVIVLLFTLFLVLIVELLNSALETLGDRIINDYDEMIKRAKDLGSAAIFLCLVFSFFTWLYFVIRYFADWS</sequence>
<keyword evidence="15 24" id="KW-1133">Transmembrane helix</keyword>
<evidence type="ECO:0000256" key="1">
    <source>
        <dbReference type="ARBA" id="ARBA00004429"/>
    </source>
</evidence>
<feature type="transmembrane region" description="Helical" evidence="24">
    <location>
        <begin position="67"/>
        <end position="87"/>
    </location>
</feature>
<comment type="cofactor">
    <cofactor evidence="23">
        <name>Mg(2+)</name>
        <dbReference type="ChEBI" id="CHEBI:18420"/>
    </cofactor>
    <text evidence="23">Mn(2+), Zn(2+), Cd(2+) and Co(2+) support activity to lesser extents.</text>
</comment>
<organism evidence="25 26">
    <name type="scientific">Taylorella asinigenitalis (strain MCE3)</name>
    <dbReference type="NCBI Taxonomy" id="1008459"/>
    <lineage>
        <taxon>Bacteria</taxon>
        <taxon>Pseudomonadati</taxon>
        <taxon>Pseudomonadota</taxon>
        <taxon>Betaproteobacteria</taxon>
        <taxon>Burkholderiales</taxon>
        <taxon>Alcaligenaceae</taxon>
        <taxon>Taylorella</taxon>
    </lineage>
</organism>
<evidence type="ECO:0000256" key="11">
    <source>
        <dbReference type="ARBA" id="ARBA00022741"/>
    </source>
</evidence>
<keyword evidence="18" id="KW-0594">Phospholipid biosynthesis</keyword>
<feature type="binding site" evidence="22">
    <location>
        <position position="88"/>
    </location>
    <ligand>
        <name>ATP</name>
        <dbReference type="ChEBI" id="CHEBI:30616"/>
    </ligand>
</feature>
<keyword evidence="26" id="KW-1185">Reference proteome</keyword>
<dbReference type="GO" id="GO:0005886">
    <property type="term" value="C:plasma membrane"/>
    <property type="evidence" value="ECO:0007669"/>
    <property type="project" value="UniProtKB-SubCell"/>
</dbReference>
<keyword evidence="13 22" id="KW-0067">ATP-binding</keyword>
<dbReference type="InterPro" id="IPR000829">
    <property type="entry name" value="DAGK"/>
</dbReference>
<evidence type="ECO:0000256" key="7">
    <source>
        <dbReference type="ARBA" id="ARBA00022519"/>
    </source>
</evidence>
<feature type="binding site" evidence="21">
    <location>
        <position position="110"/>
    </location>
    <ligand>
        <name>substrate</name>
    </ligand>
</feature>
<keyword evidence="12 24" id="KW-0418">Kinase</keyword>
<dbReference type="Gene3D" id="1.10.287.3610">
    <property type="match status" value="1"/>
</dbReference>
<keyword evidence="8 24" id="KW-0808">Transferase</keyword>
<evidence type="ECO:0000256" key="23">
    <source>
        <dbReference type="PIRSR" id="PIRSR600829-4"/>
    </source>
</evidence>
<proteinExistence type="inferred from homology"/>
<evidence type="ECO:0000256" key="9">
    <source>
        <dbReference type="ARBA" id="ARBA00022692"/>
    </source>
</evidence>
<dbReference type="GO" id="GO:0005524">
    <property type="term" value="F:ATP binding"/>
    <property type="evidence" value="ECO:0007669"/>
    <property type="project" value="UniProtKB-KW"/>
</dbReference>
<comment type="function">
    <text evidence="24">Catalyzes the ATP-dependent phosphorylation of sn-l,2-diacylglycerol (DAG) to phosphatidic acid. Involved in the recycling of diacylglycerol produced as a by-product during membrane-derived oligosaccharide (MDO) biosynthesis.</text>
</comment>
<feature type="binding site" evidence="22">
    <location>
        <position position="28"/>
    </location>
    <ligand>
        <name>ATP</name>
        <dbReference type="ChEBI" id="CHEBI:30616"/>
    </ligand>
</feature>
<feature type="binding site" evidence="21">
    <location>
        <position position="21"/>
    </location>
    <ligand>
        <name>substrate</name>
    </ligand>
</feature>
<evidence type="ECO:0000256" key="4">
    <source>
        <dbReference type="ARBA" id="ARBA00017575"/>
    </source>
</evidence>
<feature type="active site" description="Proton acceptor" evidence="20">
    <location>
        <position position="81"/>
    </location>
</feature>
<evidence type="ECO:0000256" key="21">
    <source>
        <dbReference type="PIRSR" id="PIRSR600829-2"/>
    </source>
</evidence>
<comment type="similarity">
    <text evidence="2 24">Belongs to the bacterial diacylglycerol kinase family.</text>
</comment>
<reference evidence="25 26" key="2">
    <citation type="journal article" date="2012" name="PLoS ONE">
        <title>Genomic characterization of the taylorella genus.</title>
        <authorList>
            <person name="Hebert L."/>
            <person name="Moumen B."/>
            <person name="Pons N."/>
            <person name="Duquesne F."/>
            <person name="Breuil M.F."/>
            <person name="Goux D."/>
            <person name="Batto J.M."/>
            <person name="Laugier C."/>
            <person name="Renault P."/>
            <person name="Petry S."/>
        </authorList>
    </citation>
    <scope>NUCLEOTIDE SEQUENCE [LARGE SCALE GENOMIC DNA]</scope>
    <source>
        <strain evidence="25 26">MCE3</strain>
    </source>
</reference>
<keyword evidence="19 24" id="KW-1208">Phospholipid metabolism</keyword>
<dbReference type="InterPro" id="IPR033718">
    <property type="entry name" value="DAGK_prok"/>
</dbReference>
<name>G4QCK6_TAYAM</name>
<gene>
    <name evidence="25" type="ordered locus">TASI_0355</name>
</gene>
<keyword evidence="5" id="KW-1003">Cell membrane</keyword>
<feature type="binding site" evidence="22">
    <location>
        <position position="21"/>
    </location>
    <ligand>
        <name>ATP</name>
        <dbReference type="ChEBI" id="CHEBI:30616"/>
    </ligand>
</feature>
<dbReference type="PANTHER" id="PTHR34299:SF1">
    <property type="entry name" value="DIACYLGLYCEROL KINASE"/>
    <property type="match status" value="1"/>
</dbReference>
<evidence type="ECO:0000256" key="8">
    <source>
        <dbReference type="ARBA" id="ARBA00022679"/>
    </source>
</evidence>
<dbReference type="HOGENOM" id="CLU_112343_3_0_4"/>
<comment type="subcellular location">
    <subcellularLocation>
        <location evidence="1 24">Cell inner membrane</location>
        <topology evidence="1 24">Multi-pass membrane protein</topology>
    </subcellularLocation>
</comment>
<dbReference type="InterPro" id="IPR036945">
    <property type="entry name" value="DAGK_sf"/>
</dbReference>
<evidence type="ECO:0000256" key="10">
    <source>
        <dbReference type="ARBA" id="ARBA00022723"/>
    </source>
</evidence>
<dbReference type="EMBL" id="CP003059">
    <property type="protein sequence ID" value="AEP36136.1"/>
    <property type="molecule type" value="Genomic_DNA"/>
</dbReference>
<evidence type="ECO:0000256" key="15">
    <source>
        <dbReference type="ARBA" id="ARBA00022989"/>
    </source>
</evidence>
<evidence type="ECO:0000256" key="24">
    <source>
        <dbReference type="RuleBase" id="RU363065"/>
    </source>
</evidence>
<dbReference type="GO" id="GO:0046872">
    <property type="term" value="F:metal ion binding"/>
    <property type="evidence" value="ECO:0007669"/>
    <property type="project" value="UniProtKB-KW"/>
</dbReference>
<evidence type="ECO:0000256" key="18">
    <source>
        <dbReference type="ARBA" id="ARBA00023209"/>
    </source>
</evidence>
<evidence type="ECO:0000256" key="6">
    <source>
        <dbReference type="ARBA" id="ARBA00022516"/>
    </source>
</evidence>